<reference evidence="2 3" key="1">
    <citation type="submission" date="2019-08" db="EMBL/GenBank/DDBJ databases">
        <title>Selenomonas sp. mPRGC5 and Selenomonas sp. mPRGC8 isolated from ruminal fluid of dairy goat (Capra hircus).</title>
        <authorList>
            <person name="Poothong S."/>
            <person name="Nuengjamnong C."/>
            <person name="Tanasupawat S."/>
        </authorList>
    </citation>
    <scope>NUCLEOTIDE SEQUENCE [LARGE SCALE GENOMIC DNA]</scope>
    <source>
        <strain evidence="3">mPRGC8</strain>
    </source>
</reference>
<name>A0A5D6WLZ5_9FIRM</name>
<proteinExistence type="predicted"/>
<comment type="caution">
    <text evidence="2">The sequence shown here is derived from an EMBL/GenBank/DDBJ whole genome shotgun (WGS) entry which is preliminary data.</text>
</comment>
<evidence type="ECO:0000313" key="2">
    <source>
        <dbReference type="EMBL" id="TYZ29126.1"/>
    </source>
</evidence>
<feature type="transmembrane region" description="Helical" evidence="1">
    <location>
        <begin position="17"/>
        <end position="35"/>
    </location>
</feature>
<accession>A0A5D6WLZ5</accession>
<gene>
    <name evidence="2" type="ORF">FZ041_06165</name>
</gene>
<dbReference type="AlphaFoldDB" id="A0A5D6WLZ5"/>
<keyword evidence="1" id="KW-0812">Transmembrane</keyword>
<organism evidence="2 3">
    <name type="scientific">Selenomonas caprae</name>
    <dbReference type="NCBI Taxonomy" id="2606905"/>
    <lineage>
        <taxon>Bacteria</taxon>
        <taxon>Bacillati</taxon>
        <taxon>Bacillota</taxon>
        <taxon>Negativicutes</taxon>
        <taxon>Selenomonadales</taxon>
        <taxon>Selenomonadaceae</taxon>
        <taxon>Selenomonas</taxon>
    </lineage>
</organism>
<keyword evidence="3" id="KW-1185">Reference proteome</keyword>
<keyword evidence="1" id="KW-0472">Membrane</keyword>
<keyword evidence="1" id="KW-1133">Transmembrane helix</keyword>
<sequence>MPCVPFSQKKEKGGIDLFESFIVSVLAGVTSYYICKWLDKRL</sequence>
<dbReference type="EMBL" id="VTOZ01000010">
    <property type="protein sequence ID" value="TYZ29126.1"/>
    <property type="molecule type" value="Genomic_DNA"/>
</dbReference>
<evidence type="ECO:0000313" key="3">
    <source>
        <dbReference type="Proteomes" id="UP000322783"/>
    </source>
</evidence>
<dbReference type="Proteomes" id="UP000322783">
    <property type="component" value="Unassembled WGS sequence"/>
</dbReference>
<protein>
    <submittedName>
        <fullName evidence="2">Nitrate reductase</fullName>
    </submittedName>
</protein>
<evidence type="ECO:0000256" key="1">
    <source>
        <dbReference type="SAM" id="Phobius"/>
    </source>
</evidence>